<proteinExistence type="predicted"/>
<sequence length="213" mass="24360">MRAIFITLMVLVTACKSDKKYHNVTDRPDAISEVSDVISNIREFQKKLNEEFHNPETSPLSDKDRSGFSGLDFFPVDTSYTVTAKLVFTPDAESFFMPTTTDRKTEEKLYAVAYFKVNGLSYSLNIYQSMELLRTDEYKDYLFLPFADQTNGRTTYGGGRYIDLRVPEGDEIVIDFNKAYNPYCAYNKKYSCPIVPKENSLPLAVMAGVKKFK</sequence>
<name>A0ABY3YIB1_9FLAO</name>
<gene>
    <name evidence="1" type="ORF">MQE36_09730</name>
</gene>
<accession>A0ABY3YIB1</accession>
<dbReference type="PANTHER" id="PTHR41913">
    <property type="entry name" value="DUF1684 DOMAIN-CONTAINING PROTEIN"/>
    <property type="match status" value="1"/>
</dbReference>
<dbReference type="PANTHER" id="PTHR41913:SF1">
    <property type="entry name" value="DUF1684 DOMAIN-CONTAINING PROTEIN"/>
    <property type="match status" value="1"/>
</dbReference>
<organism evidence="1 2">
    <name type="scientific">Zhouia spongiae</name>
    <dbReference type="NCBI Taxonomy" id="2202721"/>
    <lineage>
        <taxon>Bacteria</taxon>
        <taxon>Pseudomonadati</taxon>
        <taxon>Bacteroidota</taxon>
        <taxon>Flavobacteriia</taxon>
        <taxon>Flavobacteriales</taxon>
        <taxon>Flavobacteriaceae</taxon>
        <taxon>Zhouia</taxon>
    </lineage>
</organism>
<keyword evidence="2" id="KW-1185">Reference proteome</keyword>
<reference evidence="1 2" key="1">
    <citation type="journal article" date="2018" name="Int. J. Syst. Evol. Microbiol.">
        <title>Zhouia spongiae sp. nov., isolated from a marine sponge.</title>
        <authorList>
            <person name="Zhuang L."/>
            <person name="Lin B."/>
            <person name="Qin F."/>
            <person name="Luo L."/>
        </authorList>
    </citation>
    <scope>NUCLEOTIDE SEQUENCE [LARGE SCALE GENOMIC DNA]</scope>
    <source>
        <strain evidence="1 2">HN-Y44</strain>
    </source>
</reference>
<dbReference type="InterPro" id="IPR012467">
    <property type="entry name" value="DUF1684"/>
</dbReference>
<dbReference type="EMBL" id="CP094326">
    <property type="protein sequence ID" value="UNY97374.1"/>
    <property type="molecule type" value="Genomic_DNA"/>
</dbReference>
<evidence type="ECO:0000313" key="1">
    <source>
        <dbReference type="EMBL" id="UNY97374.1"/>
    </source>
</evidence>
<dbReference type="RefSeq" id="WP_242935787.1">
    <property type="nucleotide sequence ID" value="NZ_CP094326.1"/>
</dbReference>
<dbReference type="Pfam" id="PF07920">
    <property type="entry name" value="DUF1684"/>
    <property type="match status" value="1"/>
</dbReference>
<evidence type="ECO:0000313" key="2">
    <source>
        <dbReference type="Proteomes" id="UP000829476"/>
    </source>
</evidence>
<dbReference type="Proteomes" id="UP000829476">
    <property type="component" value="Chromosome"/>
</dbReference>
<protein>
    <submittedName>
        <fullName evidence="1">DUF1684 domain-containing protein</fullName>
    </submittedName>
</protein>
<dbReference type="PROSITE" id="PS51257">
    <property type="entry name" value="PROKAR_LIPOPROTEIN"/>
    <property type="match status" value="1"/>
</dbReference>